<evidence type="ECO:0000259" key="12">
    <source>
        <dbReference type="PROSITE" id="PS50846"/>
    </source>
</evidence>
<dbReference type="GO" id="GO:0016020">
    <property type="term" value="C:membrane"/>
    <property type="evidence" value="ECO:0007669"/>
    <property type="project" value="InterPro"/>
</dbReference>
<accession>A0A2I8VGS6</accession>
<dbReference type="GO" id="GO:0005524">
    <property type="term" value="F:ATP binding"/>
    <property type="evidence" value="ECO:0007669"/>
    <property type="project" value="UniProtKB-KW"/>
</dbReference>
<keyword evidence="14" id="KW-1185">Reference proteome</keyword>
<dbReference type="KEGG" id="srub:C2R22_05150"/>
<dbReference type="InterPro" id="IPR008250">
    <property type="entry name" value="ATPase_P-typ_transduc_dom_A_sf"/>
</dbReference>
<feature type="transmembrane region" description="Helical" evidence="11">
    <location>
        <begin position="758"/>
        <end position="774"/>
    </location>
</feature>
<evidence type="ECO:0000256" key="6">
    <source>
        <dbReference type="ARBA" id="ARBA00022840"/>
    </source>
</evidence>
<dbReference type="InterPro" id="IPR001757">
    <property type="entry name" value="P_typ_ATPase"/>
</dbReference>
<feature type="transmembrane region" description="Helical" evidence="11">
    <location>
        <begin position="153"/>
        <end position="172"/>
    </location>
</feature>
<dbReference type="GO" id="GO:0055070">
    <property type="term" value="P:copper ion homeostasis"/>
    <property type="evidence" value="ECO:0007669"/>
    <property type="project" value="TreeGrafter"/>
</dbReference>
<keyword evidence="9 11" id="KW-0472">Membrane</keyword>
<dbReference type="GO" id="GO:0005507">
    <property type="term" value="F:copper ion binding"/>
    <property type="evidence" value="ECO:0007669"/>
    <property type="project" value="TreeGrafter"/>
</dbReference>
<evidence type="ECO:0000256" key="1">
    <source>
        <dbReference type="ARBA" id="ARBA00004127"/>
    </source>
</evidence>
<dbReference type="OrthoDB" id="8588at2157"/>
<feature type="transmembrane region" description="Helical" evidence="11">
    <location>
        <begin position="433"/>
        <end position="458"/>
    </location>
</feature>
<evidence type="ECO:0000256" key="9">
    <source>
        <dbReference type="ARBA" id="ARBA00023136"/>
    </source>
</evidence>
<evidence type="ECO:0000256" key="11">
    <source>
        <dbReference type="SAM" id="Phobius"/>
    </source>
</evidence>
<dbReference type="CDD" id="cd00371">
    <property type="entry name" value="HMA"/>
    <property type="match status" value="1"/>
</dbReference>
<dbReference type="Gene3D" id="1.20.1110.10">
    <property type="entry name" value="Calcium-transporting ATPase, transmembrane domain"/>
    <property type="match status" value="1"/>
</dbReference>
<comment type="similarity">
    <text evidence="2">Belongs to the cation transport ATPase (P-type) (TC 3.A.3) family. Type IB subfamily.</text>
</comment>
<evidence type="ECO:0000313" key="13">
    <source>
        <dbReference type="EMBL" id="AUV81121.1"/>
    </source>
</evidence>
<dbReference type="Gene3D" id="2.70.150.10">
    <property type="entry name" value="Calcium-transporting ATPase, cytoplasmic transduction domain A"/>
    <property type="match status" value="1"/>
</dbReference>
<dbReference type="Pfam" id="PF00122">
    <property type="entry name" value="E1-E2_ATPase"/>
    <property type="match status" value="1"/>
</dbReference>
<comment type="subcellular location">
    <subcellularLocation>
        <location evidence="1">Endomembrane system</location>
        <topology evidence="1">Multi-pass membrane protein</topology>
    </subcellularLocation>
</comment>
<reference evidence="13 14" key="1">
    <citation type="submission" date="2018-01" db="EMBL/GenBank/DDBJ databases">
        <title>Complete genome sequence of Salinigranum rubrum GX10T, an extremely halophilic archaeon isolated from a marine solar saltern.</title>
        <authorList>
            <person name="Han S."/>
        </authorList>
    </citation>
    <scope>NUCLEOTIDE SEQUENCE [LARGE SCALE GENOMIC DNA]</scope>
    <source>
        <strain evidence="13 14">GX10</strain>
    </source>
</reference>
<dbReference type="PROSITE" id="PS01047">
    <property type="entry name" value="HMA_1"/>
    <property type="match status" value="1"/>
</dbReference>
<organism evidence="13 14">
    <name type="scientific">Salinigranum rubrum</name>
    <dbReference type="NCBI Taxonomy" id="755307"/>
    <lineage>
        <taxon>Archaea</taxon>
        <taxon>Methanobacteriati</taxon>
        <taxon>Methanobacteriota</taxon>
        <taxon>Stenosarchaea group</taxon>
        <taxon>Halobacteria</taxon>
        <taxon>Halobacteriales</taxon>
        <taxon>Haloferacaceae</taxon>
        <taxon>Salinigranum</taxon>
    </lineage>
</organism>
<dbReference type="Proteomes" id="UP000236584">
    <property type="component" value="Chromosome"/>
</dbReference>
<dbReference type="SUPFAM" id="SSF56784">
    <property type="entry name" value="HAD-like"/>
    <property type="match status" value="1"/>
</dbReference>
<keyword evidence="5" id="KW-0547">Nucleotide-binding</keyword>
<protein>
    <submittedName>
        <fullName evidence="13">Heavy metal translocating P-type ATPase</fullName>
    </submittedName>
</protein>
<dbReference type="InterPro" id="IPR023298">
    <property type="entry name" value="ATPase_P-typ_TM_dom_sf"/>
</dbReference>
<dbReference type="SFLD" id="SFLDS00003">
    <property type="entry name" value="Haloacid_Dehalogenase"/>
    <property type="match status" value="1"/>
</dbReference>
<dbReference type="SFLD" id="SFLDF00027">
    <property type="entry name" value="p-type_atpase"/>
    <property type="match status" value="1"/>
</dbReference>
<dbReference type="InterPro" id="IPR018303">
    <property type="entry name" value="ATPase_P-typ_P_site"/>
</dbReference>
<dbReference type="InterPro" id="IPR023214">
    <property type="entry name" value="HAD_sf"/>
</dbReference>
<evidence type="ECO:0000256" key="4">
    <source>
        <dbReference type="ARBA" id="ARBA00022723"/>
    </source>
</evidence>
<dbReference type="GO" id="GO:0043682">
    <property type="term" value="F:P-type divalent copper transporter activity"/>
    <property type="evidence" value="ECO:0007669"/>
    <property type="project" value="TreeGrafter"/>
</dbReference>
<dbReference type="InterPro" id="IPR027256">
    <property type="entry name" value="P-typ_ATPase_IB"/>
</dbReference>
<evidence type="ECO:0000256" key="8">
    <source>
        <dbReference type="ARBA" id="ARBA00022989"/>
    </source>
</evidence>
<dbReference type="InterPro" id="IPR017969">
    <property type="entry name" value="Heavy-metal-associated_CS"/>
</dbReference>
<feature type="transmembrane region" description="Helical" evidence="11">
    <location>
        <begin position="192"/>
        <end position="219"/>
    </location>
</feature>
<dbReference type="InterPro" id="IPR059000">
    <property type="entry name" value="ATPase_P-type_domA"/>
</dbReference>
<evidence type="ECO:0000256" key="7">
    <source>
        <dbReference type="ARBA" id="ARBA00022967"/>
    </source>
</evidence>
<keyword evidence="3 11" id="KW-0812">Transmembrane</keyword>
<gene>
    <name evidence="13" type="ORF">C2R22_05150</name>
</gene>
<dbReference type="NCBIfam" id="TIGR01494">
    <property type="entry name" value="ATPase_P-type"/>
    <property type="match status" value="2"/>
</dbReference>
<dbReference type="AlphaFoldDB" id="A0A2I8VGS6"/>
<dbReference type="PROSITE" id="PS00154">
    <property type="entry name" value="ATPASE_E1_E2"/>
    <property type="match status" value="1"/>
</dbReference>
<dbReference type="InterPro" id="IPR023299">
    <property type="entry name" value="ATPase_P-typ_cyto_dom_N"/>
</dbReference>
<dbReference type="NCBIfam" id="TIGR01525">
    <property type="entry name" value="ATPase-IB_hvy"/>
    <property type="match status" value="1"/>
</dbReference>
<feature type="transmembrane region" description="Helical" evidence="11">
    <location>
        <begin position="255"/>
        <end position="273"/>
    </location>
</feature>
<dbReference type="PANTHER" id="PTHR43520:SF8">
    <property type="entry name" value="P-TYPE CU(+) TRANSPORTER"/>
    <property type="match status" value="1"/>
</dbReference>
<evidence type="ECO:0000256" key="5">
    <source>
        <dbReference type="ARBA" id="ARBA00022741"/>
    </source>
</evidence>
<feature type="transmembrane region" description="Helical" evidence="11">
    <location>
        <begin position="231"/>
        <end position="249"/>
    </location>
</feature>
<dbReference type="Gene3D" id="3.40.1110.10">
    <property type="entry name" value="Calcium-transporting ATPase, cytoplasmic domain N"/>
    <property type="match status" value="1"/>
</dbReference>
<sequence>MTDRCTLCDLPTPDPPVTGPDVDGAFCCQGCLVVARTLDDAAAADLAPEEVDTAIDDADGAGGDERTPSDAVESYLAVDGMHCATCEAFVESRLRGGGVYDADASYASGLVKVTHEPGADTDDLVERIDGLGYRARNVDDERERDSSDQVGRLLVGGFFGMMTMLWYVLFLYPTYLGVDASLLLFDVSSPAGAYLVANVWVMATIVLVYTGFPILRGAYVSLRAASPNMDLLVATAATTAYVYSTLLALTGANELYFDITVVVVLAVSIGGYYEERLREAAAGSLADLSERRVSEARVRTATGTETVSLDGIGEGDEVVVRAGETVPVDGVVSEGSGAVDESLVTGESRPVRREVGDSVLGGSRLREGGLVVAADAEATRTLDRLVELQWSLRTRSGAQRLADRLAGVFVPLVFALAVVAAGAHLALGATPTNALLTGLTVLVVSCPCALGLATPMAVAGGVREALSRGVVVRSGELFERADETETVAFDKTGTLTTGRMAVHAVEGDDGTLAVAAALERFADHPVADAIVARAERDGRANRAEPPSEQQAATPDGGRGTVTDVETHPGRGVSGTVGGREALVGSADLFAARGWGVPEELGRRATETREAGAVPALVGWDGDARGLVVAGDEPRPEWEAVVDALSRDHRVVVVTGDGEAATAPFAAHDGVSEVFADTRPEAKVALVERLRDEGGVVFVGDGSNDAPALAAADLGIALESGTPLAVDAADAVVTTDDLRTVETVFDVTRATRRRIRENLGWAFLYNVVAVPLAAVGLLNPLFAAVAMATSSLVVVVNSRRAYDSTEETGGEPA</sequence>
<dbReference type="Gene3D" id="3.30.70.100">
    <property type="match status" value="1"/>
</dbReference>
<dbReference type="EMBL" id="CP026309">
    <property type="protein sequence ID" value="AUV81121.1"/>
    <property type="molecule type" value="Genomic_DNA"/>
</dbReference>
<dbReference type="PANTHER" id="PTHR43520">
    <property type="entry name" value="ATP7, ISOFORM B"/>
    <property type="match status" value="1"/>
</dbReference>
<feature type="domain" description="HMA" evidence="12">
    <location>
        <begin position="72"/>
        <end position="136"/>
    </location>
</feature>
<keyword evidence="7" id="KW-1278">Translocase</keyword>
<evidence type="ECO:0000256" key="2">
    <source>
        <dbReference type="ARBA" id="ARBA00006024"/>
    </source>
</evidence>
<proteinExistence type="inferred from homology"/>
<dbReference type="InterPro" id="IPR006121">
    <property type="entry name" value="HMA_dom"/>
</dbReference>
<name>A0A2I8VGS6_9EURY</name>
<dbReference type="SUPFAM" id="SSF81665">
    <property type="entry name" value="Calcium ATPase, transmembrane domain M"/>
    <property type="match status" value="1"/>
</dbReference>
<feature type="region of interest" description="Disordered" evidence="10">
    <location>
        <begin position="537"/>
        <end position="577"/>
    </location>
</feature>
<keyword evidence="6" id="KW-0067">ATP-binding</keyword>
<dbReference type="RefSeq" id="WP_103424809.1">
    <property type="nucleotide sequence ID" value="NZ_CP026309.1"/>
</dbReference>
<keyword evidence="8 11" id="KW-1133">Transmembrane helix</keyword>
<dbReference type="PROSITE" id="PS01229">
    <property type="entry name" value="COF_2"/>
    <property type="match status" value="1"/>
</dbReference>
<dbReference type="PROSITE" id="PS50846">
    <property type="entry name" value="HMA_2"/>
    <property type="match status" value="1"/>
</dbReference>
<dbReference type="PRINTS" id="PR00119">
    <property type="entry name" value="CATATPASE"/>
</dbReference>
<dbReference type="InterPro" id="IPR036412">
    <property type="entry name" value="HAD-like_sf"/>
</dbReference>
<feature type="transmembrane region" description="Helical" evidence="11">
    <location>
        <begin position="405"/>
        <end position="427"/>
    </location>
</feature>
<evidence type="ECO:0000256" key="3">
    <source>
        <dbReference type="ARBA" id="ARBA00022692"/>
    </source>
</evidence>
<evidence type="ECO:0000313" key="14">
    <source>
        <dbReference type="Proteomes" id="UP000236584"/>
    </source>
</evidence>
<dbReference type="GeneID" id="35591454"/>
<keyword evidence="4" id="KW-0479">Metal-binding</keyword>
<dbReference type="Gene3D" id="3.40.50.1000">
    <property type="entry name" value="HAD superfamily/HAD-like"/>
    <property type="match status" value="1"/>
</dbReference>
<dbReference type="SUPFAM" id="SSF81653">
    <property type="entry name" value="Calcium ATPase, transduction domain A"/>
    <property type="match status" value="1"/>
</dbReference>
<dbReference type="SUPFAM" id="SSF55008">
    <property type="entry name" value="HMA, heavy metal-associated domain"/>
    <property type="match status" value="1"/>
</dbReference>
<dbReference type="GO" id="GO:0016887">
    <property type="term" value="F:ATP hydrolysis activity"/>
    <property type="evidence" value="ECO:0007669"/>
    <property type="project" value="InterPro"/>
</dbReference>
<dbReference type="Pfam" id="PF00702">
    <property type="entry name" value="Hydrolase"/>
    <property type="match status" value="1"/>
</dbReference>
<dbReference type="SFLD" id="SFLDG00002">
    <property type="entry name" value="C1.7:_P-type_atpase_like"/>
    <property type="match status" value="1"/>
</dbReference>
<dbReference type="GO" id="GO:0012505">
    <property type="term" value="C:endomembrane system"/>
    <property type="evidence" value="ECO:0007669"/>
    <property type="project" value="UniProtKB-SubCell"/>
</dbReference>
<dbReference type="InterPro" id="IPR044492">
    <property type="entry name" value="P_typ_ATPase_HD_dom"/>
</dbReference>
<dbReference type="Pfam" id="PF00403">
    <property type="entry name" value="HMA"/>
    <property type="match status" value="1"/>
</dbReference>
<evidence type="ECO:0000256" key="10">
    <source>
        <dbReference type="SAM" id="MobiDB-lite"/>
    </source>
</evidence>
<dbReference type="InterPro" id="IPR036163">
    <property type="entry name" value="HMA_dom_sf"/>
</dbReference>